<keyword evidence="2" id="KW-1185">Reference proteome</keyword>
<accession>A0AA85JEJ2</accession>
<dbReference type="WBParaSite" id="TREG1_16110.1">
    <property type="protein sequence ID" value="TREG1_16110.1"/>
    <property type="gene ID" value="TREG1_16110"/>
</dbReference>
<protein>
    <submittedName>
        <fullName evidence="3">Uncharacterized protein</fullName>
    </submittedName>
</protein>
<feature type="region of interest" description="Disordered" evidence="1">
    <location>
        <begin position="929"/>
        <end position="950"/>
    </location>
</feature>
<reference evidence="2" key="1">
    <citation type="submission" date="2022-06" db="EMBL/GenBank/DDBJ databases">
        <authorList>
            <person name="Berger JAMES D."/>
            <person name="Berger JAMES D."/>
        </authorList>
    </citation>
    <scope>NUCLEOTIDE SEQUENCE [LARGE SCALE GENOMIC DNA]</scope>
</reference>
<evidence type="ECO:0000313" key="2">
    <source>
        <dbReference type="Proteomes" id="UP000050795"/>
    </source>
</evidence>
<sequence length="1390" mass="159536">MDLSKLTPASVMGNKKDEFHGNNNNRKLYSSPKIKNQHYYNQIIEAIPDSNYTATPNNNNCYVNELNQKVTRFKGHFVLNRKISEQTNAGKLSRRQGNPLCHSNIRNLHQKYKTDQKNPSHRYRIRLEYDYDPNLDVISSKEQNVTMVNKNGMTYSSCTEGILNELQPVLKSLVKNLVRKHEVKSNFKNVEPILPIYSFNCQNDEKAIKSIDNRIQKTEYGCPAFSCLSKCRSHATNAILSGDENKLGQDISCVQYPKHFEDIISRTLINSYSNFNMGNSNVHFKSNHLNTTSGLLYYDCNDEDYCNINCYQNDFRYNMFYSNNTKMIRECAIVTLGHYDHNMYINYKSQSYIFICCVVYHQPSENIYNNENTYKHINYSFLHLYESINIRQNSLEYVVIDKLSDFSCQISESELSNPNDNDIADEACCSYAFTPSNHIYIGGDSLNIRGECKIHPFGICCSACKDCLNENVSKILSDKESKKLSLPLFIIESMNCARHEKIDEPYFIIQPMKNDDVNNFPSNKQHYNKYSLLHSDNISSQFTSFPKKDGDVYAANHMRIQSVLNSSVCQCQKSLKLTRHCGNEKKFCSDYSVPTETTGKSLLCCPIGNYSSLSKHMALIIHLDSRHGKFKSRRFSSIENAVNLYTNCLRSHSLSRKKYVIKSRTSKIQRNLVLNTLGRLNQQRKSNFWCFYPKFRLDKSFSSNFGNSRTVENFLKLNSKSSVSSQCTRCKTCNWHRRNNAASMTSCKLFKSSTRGTLLDLDKQISVSRTIENPLLYHYDMTSKAAVNIETDCNTYLSRNLREIKCYGIYLLEEKICYEQYENFVNEYQYVESYPITWIFHSVDFSPLCPEQLSYSSPINISCSQTQINKSSRNDANRTSNSHPVYRVLRLENKNLDDTLQKLRSSVQNSASTKYLLISIMPEYVTTRNSSTSPTSTLISSPTTVNDDDDNDETDCNSHCDNLSNDCNSPNIRSMQRSNSNTAVVTWSENEYVNNKNPYENFGTDDLLPTANWTSYTSIWNSTTSSVSETEIINNNPIYSFSNITTNNTKITTSNIFKKDNDGERELNFIAVNPSTCTDIFIISKSPTIINESSSVDLEEFLNLSCNMSSTADTNYTTESAHSDDSDGPQLNTIKEAVTKWDVDKKKLQYKSVNNQLYINNDYTGRESSGGKTYDKEHDVGNVDVRITPSQIYEKLMIHPTDCYTNQTDFTQSNQSASVTPTIRTFKKNYSSQPSVTPDNILHRLSHMNTNNSNVYDNSAKSREELFIVKPVNHLTLHSNPREKLQFKINYKKHSEMSDRIQSFNSEYSKSYYYYGNATNSTDSFENLTEMNKNSLFNLEEVSDLITLNSELEENDDEAVDDKVESSVVTMNNNIVECTDELLNDILLKR</sequence>
<reference evidence="3" key="2">
    <citation type="submission" date="2023-11" db="UniProtKB">
        <authorList>
            <consortium name="WormBaseParasite"/>
        </authorList>
    </citation>
    <scope>IDENTIFICATION</scope>
</reference>
<name>A0AA85JEJ2_TRIRE</name>
<evidence type="ECO:0000313" key="3">
    <source>
        <dbReference type="WBParaSite" id="TREG1_16110.1"/>
    </source>
</evidence>
<proteinExistence type="predicted"/>
<feature type="region of interest" description="Disordered" evidence="1">
    <location>
        <begin position="1"/>
        <end position="30"/>
    </location>
</feature>
<feature type="compositionally biased region" description="Low complexity" evidence="1">
    <location>
        <begin position="929"/>
        <end position="945"/>
    </location>
</feature>
<evidence type="ECO:0000256" key="1">
    <source>
        <dbReference type="SAM" id="MobiDB-lite"/>
    </source>
</evidence>
<organism evidence="2 3">
    <name type="scientific">Trichobilharzia regenti</name>
    <name type="common">Nasal bird schistosome</name>
    <dbReference type="NCBI Taxonomy" id="157069"/>
    <lineage>
        <taxon>Eukaryota</taxon>
        <taxon>Metazoa</taxon>
        <taxon>Spiralia</taxon>
        <taxon>Lophotrochozoa</taxon>
        <taxon>Platyhelminthes</taxon>
        <taxon>Trematoda</taxon>
        <taxon>Digenea</taxon>
        <taxon>Strigeidida</taxon>
        <taxon>Schistosomatoidea</taxon>
        <taxon>Schistosomatidae</taxon>
        <taxon>Trichobilharzia</taxon>
    </lineage>
</organism>
<dbReference type="Proteomes" id="UP000050795">
    <property type="component" value="Unassembled WGS sequence"/>
</dbReference>